<evidence type="ECO:0000313" key="7">
    <source>
        <dbReference type="EMBL" id="ADM41088.1"/>
    </source>
</evidence>
<name>A0A0H3DNX4_EDWTF</name>
<dbReference type="Proteomes" id="UP000002230">
    <property type="component" value="Chromosome"/>
</dbReference>
<dbReference type="PATRIC" id="fig|718251.5.peg.997"/>
<dbReference type="HOGENOM" id="CLU_116732_4_0_6"/>
<reference evidence="7 8" key="2">
    <citation type="journal article" date="2011" name="BMC Immunol.">
        <title>Comparison of static immersion and intravenous injection systems for exposure of zebrafish embryos to the natural pathogen Edwardsiella tarda.</title>
        <authorList>
            <person name="van Soest J.J."/>
            <person name="Stockhammer O.W."/>
            <person name="Ordas A."/>
            <person name="Bloemberg G.V."/>
            <person name="Spaink H.P."/>
            <person name="Meijer A.H."/>
        </authorList>
    </citation>
    <scope>NUCLEOTIDE SEQUENCE [LARGE SCALE GENOMIC DNA]</scope>
    <source>
        <strain evidence="7 8">FL6-60</strain>
    </source>
</reference>
<accession>A0A0H3DNX4</accession>
<keyword evidence="4 5" id="KW-0472">Membrane</keyword>
<comment type="subcellular location">
    <subcellularLocation>
        <location evidence="1">Membrane</location>
        <topology evidence="1">Multi-pass membrane protein</topology>
    </subcellularLocation>
</comment>
<dbReference type="PANTHER" id="PTHR33507">
    <property type="entry name" value="INNER MEMBRANE PROTEIN YBBJ"/>
    <property type="match status" value="1"/>
</dbReference>
<dbReference type="PANTHER" id="PTHR33507:SF3">
    <property type="entry name" value="INNER MEMBRANE PROTEIN YBBJ"/>
    <property type="match status" value="1"/>
</dbReference>
<reference evidence="8" key="1">
    <citation type="submission" date="2010-08" db="EMBL/GenBank/DDBJ databases">
        <title>Genome comparisons of Edwardsiella bacteria analysed using deep sequencing technology.</title>
        <authorList>
            <person name="van Soest J.J."/>
            <person name="Henkel C.V."/>
            <person name="Jansen H.J."/>
            <person name="van den Hondel C.A.M.J.J."/>
            <person name="Bloemberg G.V."/>
            <person name="Meijer A.H."/>
            <person name="Spaink H.P."/>
        </authorList>
    </citation>
    <scope>NUCLEOTIDE SEQUENCE [LARGE SCALE GENOMIC DNA]</scope>
    <source>
        <strain evidence="8">FL6-60</strain>
    </source>
</reference>
<keyword evidence="3 5" id="KW-1133">Transmembrane helix</keyword>
<sequence length="160" mass="17543">MMAYLLQNPHGLWLTLGGLLLAAELLGAGGYALWSGCAALLVGLLHWLWPFGWEAQLTLFALLTVISALLWWRWQRRGAAEEAADSALNQRGRQLIGQRAILEQPLVNGHGRLRLGDSSWRVTSTQDLPAGQCVQVRAVSGITLEVIPCAPPRDSSRPDR</sequence>
<evidence type="ECO:0000256" key="1">
    <source>
        <dbReference type="ARBA" id="ARBA00004141"/>
    </source>
</evidence>
<dbReference type="InterPro" id="IPR012340">
    <property type="entry name" value="NA-bd_OB-fold"/>
</dbReference>
<dbReference type="InterPro" id="IPR002810">
    <property type="entry name" value="NfeD-like_C"/>
</dbReference>
<dbReference type="EMBL" id="CP002154">
    <property type="protein sequence ID" value="ADM41088.1"/>
    <property type="molecule type" value="Genomic_DNA"/>
</dbReference>
<dbReference type="Gene3D" id="2.40.50.140">
    <property type="entry name" value="Nucleic acid-binding proteins"/>
    <property type="match status" value="1"/>
</dbReference>
<keyword evidence="2 5" id="KW-0812">Transmembrane</keyword>
<evidence type="ECO:0000256" key="3">
    <source>
        <dbReference type="ARBA" id="ARBA00022989"/>
    </source>
</evidence>
<dbReference type="InterPro" id="IPR052165">
    <property type="entry name" value="Membrane_assoc_protease"/>
</dbReference>
<evidence type="ECO:0000256" key="4">
    <source>
        <dbReference type="ARBA" id="ARBA00023136"/>
    </source>
</evidence>
<feature type="domain" description="NfeD-like C-terminal" evidence="6">
    <location>
        <begin position="94"/>
        <end position="146"/>
    </location>
</feature>
<evidence type="ECO:0000313" key="8">
    <source>
        <dbReference type="Proteomes" id="UP000002230"/>
    </source>
</evidence>
<organism evidence="7 8">
    <name type="scientific">Edwardsiella tarda (strain FL6-60)</name>
    <dbReference type="NCBI Taxonomy" id="718251"/>
    <lineage>
        <taxon>Bacteria</taxon>
        <taxon>Pseudomonadati</taxon>
        <taxon>Pseudomonadota</taxon>
        <taxon>Gammaproteobacteria</taxon>
        <taxon>Enterobacterales</taxon>
        <taxon>Hafniaceae</taxon>
        <taxon>Edwardsiella</taxon>
    </lineage>
</organism>
<protein>
    <recommendedName>
        <fullName evidence="6">NfeD-like C-terminal domain-containing protein</fullName>
    </recommendedName>
</protein>
<proteinExistence type="predicted"/>
<dbReference type="KEGG" id="etd:ETAF_0969"/>
<evidence type="ECO:0000259" key="6">
    <source>
        <dbReference type="Pfam" id="PF01957"/>
    </source>
</evidence>
<dbReference type="AlphaFoldDB" id="A0A0H3DNX4"/>
<evidence type="ECO:0000256" key="5">
    <source>
        <dbReference type="SAM" id="Phobius"/>
    </source>
</evidence>
<dbReference type="Pfam" id="PF01957">
    <property type="entry name" value="NfeD"/>
    <property type="match status" value="1"/>
</dbReference>
<evidence type="ECO:0000256" key="2">
    <source>
        <dbReference type="ARBA" id="ARBA00022692"/>
    </source>
</evidence>
<keyword evidence="8" id="KW-1185">Reference proteome</keyword>
<dbReference type="GO" id="GO:0005886">
    <property type="term" value="C:plasma membrane"/>
    <property type="evidence" value="ECO:0007669"/>
    <property type="project" value="TreeGrafter"/>
</dbReference>
<gene>
    <name evidence="7" type="ordered locus">ETAF_0969</name>
</gene>
<feature type="transmembrane region" description="Helical" evidence="5">
    <location>
        <begin position="51"/>
        <end position="72"/>
    </location>
</feature>